<dbReference type="STRING" id="4540.A0A3L6T4Z4"/>
<evidence type="ECO:0000313" key="1">
    <source>
        <dbReference type="EMBL" id="RLN33344.1"/>
    </source>
</evidence>
<dbReference type="AlphaFoldDB" id="A0A3L6T4Z4"/>
<comment type="caution">
    <text evidence="1">The sequence shown here is derived from an EMBL/GenBank/DDBJ whole genome shotgun (WGS) entry which is preliminary data.</text>
</comment>
<dbReference type="Proteomes" id="UP000275267">
    <property type="component" value="Unassembled WGS sequence"/>
</dbReference>
<protein>
    <submittedName>
        <fullName evidence="1">Uncharacterized protein</fullName>
    </submittedName>
</protein>
<dbReference type="EMBL" id="PQIB02000002">
    <property type="protein sequence ID" value="RLN33344.1"/>
    <property type="molecule type" value="Genomic_DNA"/>
</dbReference>
<reference evidence="2" key="1">
    <citation type="journal article" date="2019" name="Nat. Commun.">
        <title>The genome of broomcorn millet.</title>
        <authorList>
            <person name="Zou C."/>
            <person name="Miki D."/>
            <person name="Li D."/>
            <person name="Tang Q."/>
            <person name="Xiao L."/>
            <person name="Rajput S."/>
            <person name="Deng P."/>
            <person name="Jia W."/>
            <person name="Huang R."/>
            <person name="Zhang M."/>
            <person name="Sun Y."/>
            <person name="Hu J."/>
            <person name="Fu X."/>
            <person name="Schnable P.S."/>
            <person name="Li F."/>
            <person name="Zhang H."/>
            <person name="Feng B."/>
            <person name="Zhu X."/>
            <person name="Liu R."/>
            <person name="Schnable J.C."/>
            <person name="Zhu J.-K."/>
            <person name="Zhang H."/>
        </authorList>
    </citation>
    <scope>NUCLEOTIDE SEQUENCE [LARGE SCALE GENOMIC DNA]</scope>
</reference>
<evidence type="ECO:0000313" key="2">
    <source>
        <dbReference type="Proteomes" id="UP000275267"/>
    </source>
</evidence>
<sequence length="74" mass="8148">MAQPYYEVASAPCPLQRNELYMHLYLRQTGTGPDRTQDEILNPKVEPSGFGLTHAIDWPIAVGPEPGAKIVARA</sequence>
<proteinExistence type="predicted"/>
<dbReference type="OrthoDB" id="674221at2759"/>
<accession>A0A3L6T4Z4</accession>
<keyword evidence="2" id="KW-1185">Reference proteome</keyword>
<gene>
    <name evidence="1" type="ORF">C2845_PM03G29680</name>
</gene>
<organism evidence="1 2">
    <name type="scientific">Panicum miliaceum</name>
    <name type="common">Proso millet</name>
    <name type="synonym">Broomcorn millet</name>
    <dbReference type="NCBI Taxonomy" id="4540"/>
    <lineage>
        <taxon>Eukaryota</taxon>
        <taxon>Viridiplantae</taxon>
        <taxon>Streptophyta</taxon>
        <taxon>Embryophyta</taxon>
        <taxon>Tracheophyta</taxon>
        <taxon>Spermatophyta</taxon>
        <taxon>Magnoliopsida</taxon>
        <taxon>Liliopsida</taxon>
        <taxon>Poales</taxon>
        <taxon>Poaceae</taxon>
        <taxon>PACMAD clade</taxon>
        <taxon>Panicoideae</taxon>
        <taxon>Panicodae</taxon>
        <taxon>Paniceae</taxon>
        <taxon>Panicinae</taxon>
        <taxon>Panicum</taxon>
        <taxon>Panicum sect. Panicum</taxon>
    </lineage>
</organism>
<name>A0A3L6T4Z4_PANMI</name>